<dbReference type="PROSITE" id="PS50209">
    <property type="entry name" value="CARD"/>
    <property type="match status" value="1"/>
</dbReference>
<dbReference type="PANTHER" id="PTHR46985">
    <property type="entry name" value="NACHT, LRR AND PYD DOMAINS-CONTAINING PROTEIN 1"/>
    <property type="match status" value="1"/>
</dbReference>
<evidence type="ECO:0000256" key="1">
    <source>
        <dbReference type="ARBA" id="ARBA00004514"/>
    </source>
</evidence>
<dbReference type="Pfam" id="PF00619">
    <property type="entry name" value="CARD"/>
    <property type="match status" value="1"/>
</dbReference>
<evidence type="ECO:0000256" key="4">
    <source>
        <dbReference type="ARBA" id="ARBA00022859"/>
    </source>
</evidence>
<dbReference type="STRING" id="56723.ENSLBEP00000014596"/>
<evidence type="ECO:0000256" key="3">
    <source>
        <dbReference type="ARBA" id="ARBA00022588"/>
    </source>
</evidence>
<dbReference type="PANTHER" id="PTHR46985:SF2">
    <property type="entry name" value="APOPTOSIS-ASSOCIATED SPECK-LIKE PROTEIN CONTAINING A CARD"/>
    <property type="match status" value="1"/>
</dbReference>
<keyword evidence="8" id="KW-1185">Reference proteome</keyword>
<dbReference type="InterPro" id="IPR033516">
    <property type="entry name" value="CARD8/ASC/NALP1_CARD"/>
</dbReference>
<dbReference type="InterPro" id="IPR001315">
    <property type="entry name" value="CARD"/>
</dbReference>
<dbReference type="GeneTree" id="ENSGT00940000176861"/>
<evidence type="ECO:0000256" key="2">
    <source>
        <dbReference type="ARBA" id="ARBA00022490"/>
    </source>
</evidence>
<dbReference type="GO" id="GO:0006954">
    <property type="term" value="P:inflammatory response"/>
    <property type="evidence" value="ECO:0007669"/>
    <property type="project" value="UniProtKB-KW"/>
</dbReference>
<reference evidence="7" key="2">
    <citation type="submission" date="2025-09" db="UniProtKB">
        <authorList>
            <consortium name="Ensembl"/>
        </authorList>
    </citation>
    <scope>IDENTIFICATION</scope>
</reference>
<evidence type="ECO:0000259" key="6">
    <source>
        <dbReference type="PROSITE" id="PS50209"/>
    </source>
</evidence>
<dbReference type="InterPro" id="IPR011029">
    <property type="entry name" value="DEATH-like_dom_sf"/>
</dbReference>
<evidence type="ECO:0000313" key="8">
    <source>
        <dbReference type="Proteomes" id="UP000261660"/>
    </source>
</evidence>
<dbReference type="Gene3D" id="1.10.533.10">
    <property type="entry name" value="Death Domain, Fas"/>
    <property type="match status" value="1"/>
</dbReference>
<keyword evidence="2" id="KW-0963">Cytoplasm</keyword>
<dbReference type="SUPFAM" id="SSF47986">
    <property type="entry name" value="DEATH domain"/>
    <property type="match status" value="1"/>
</dbReference>
<reference evidence="7" key="1">
    <citation type="submission" date="2025-08" db="UniProtKB">
        <authorList>
            <consortium name="Ensembl"/>
        </authorList>
    </citation>
    <scope>IDENTIFICATION</scope>
</reference>
<dbReference type="GO" id="GO:0005829">
    <property type="term" value="C:cytosol"/>
    <property type="evidence" value="ECO:0007669"/>
    <property type="project" value="UniProtKB-SubCell"/>
</dbReference>
<organism evidence="7 8">
    <name type="scientific">Labrus bergylta</name>
    <name type="common">ballan wrasse</name>
    <dbReference type="NCBI Taxonomy" id="56723"/>
    <lineage>
        <taxon>Eukaryota</taxon>
        <taxon>Metazoa</taxon>
        <taxon>Chordata</taxon>
        <taxon>Craniata</taxon>
        <taxon>Vertebrata</taxon>
        <taxon>Euteleostomi</taxon>
        <taxon>Actinopterygii</taxon>
        <taxon>Neopterygii</taxon>
        <taxon>Teleostei</taxon>
        <taxon>Neoteleostei</taxon>
        <taxon>Acanthomorphata</taxon>
        <taxon>Eupercaria</taxon>
        <taxon>Labriformes</taxon>
        <taxon>Labridae</taxon>
        <taxon>Labrus</taxon>
    </lineage>
</organism>
<keyword evidence="4" id="KW-0391">Immunity</keyword>
<feature type="domain" description="CARD" evidence="6">
    <location>
        <begin position="8"/>
        <end position="98"/>
    </location>
</feature>
<dbReference type="Proteomes" id="UP000261660">
    <property type="component" value="Unplaced"/>
</dbReference>
<keyword evidence="3" id="KW-0399">Innate immunity</keyword>
<dbReference type="InParanoid" id="A0A3Q3F467"/>
<keyword evidence="5" id="KW-0395">Inflammatory response</keyword>
<dbReference type="InterPro" id="IPR051249">
    <property type="entry name" value="NLRP_Inflammasome"/>
</dbReference>
<dbReference type="GO" id="GO:0042981">
    <property type="term" value="P:regulation of apoptotic process"/>
    <property type="evidence" value="ECO:0007669"/>
    <property type="project" value="InterPro"/>
</dbReference>
<sequence>MTQNPGPETVSYKHFVDKYEFQLTNRVSHMDPILDRLLDRGVLQREAYKIIRALPTSQKKMRELYCGCLQAGAASKDIFYQILLENEKFLIEDLNTKH</sequence>
<dbReference type="AlphaFoldDB" id="A0A3Q3F467"/>
<dbReference type="Ensembl" id="ENSLBET00000015474.1">
    <property type="protein sequence ID" value="ENSLBEP00000014596.1"/>
    <property type="gene ID" value="ENSLBEG00000011377.1"/>
</dbReference>
<dbReference type="GO" id="GO:0045087">
    <property type="term" value="P:innate immune response"/>
    <property type="evidence" value="ECO:0007669"/>
    <property type="project" value="UniProtKB-KW"/>
</dbReference>
<accession>A0A3Q3F467</accession>
<protein>
    <recommendedName>
        <fullName evidence="6">CARD domain-containing protein</fullName>
    </recommendedName>
</protein>
<comment type="subcellular location">
    <subcellularLocation>
        <location evidence="1">Cytoplasm</location>
        <location evidence="1">Cytosol</location>
    </subcellularLocation>
</comment>
<dbReference type="CDD" id="cd08330">
    <property type="entry name" value="CARD_ASC_NALP1"/>
    <property type="match status" value="1"/>
</dbReference>
<name>A0A3Q3F467_9LABR</name>
<evidence type="ECO:0000313" key="7">
    <source>
        <dbReference type="Ensembl" id="ENSLBEP00000014596.1"/>
    </source>
</evidence>
<proteinExistence type="predicted"/>
<evidence type="ECO:0000256" key="5">
    <source>
        <dbReference type="ARBA" id="ARBA00023198"/>
    </source>
</evidence>